<sequence>DSHCHPLTQSEQELHAMIQSIAHNLSFFCKLSGQKINTNKSKVFYSKNCQTDIKNKVQDLLHLKASNTFGKYLGFPILNGKPMPPDIQNDASIGGVIRNSDGDWIMGYYQKIHALSHTQDELTVPKKLQNPIIQHNYREGNKVEHLLAKEGLLLATYNYVTTMTTPPSSILVAIKAEKQEAATIRI</sequence>
<organism evidence="1 2">
    <name type="scientific">Datura stramonium</name>
    <name type="common">Jimsonweed</name>
    <name type="synonym">Common thornapple</name>
    <dbReference type="NCBI Taxonomy" id="4076"/>
    <lineage>
        <taxon>Eukaryota</taxon>
        <taxon>Viridiplantae</taxon>
        <taxon>Streptophyta</taxon>
        <taxon>Embryophyta</taxon>
        <taxon>Tracheophyta</taxon>
        <taxon>Spermatophyta</taxon>
        <taxon>Magnoliopsida</taxon>
        <taxon>eudicotyledons</taxon>
        <taxon>Gunneridae</taxon>
        <taxon>Pentapetalae</taxon>
        <taxon>asterids</taxon>
        <taxon>lamiids</taxon>
        <taxon>Solanales</taxon>
        <taxon>Solanaceae</taxon>
        <taxon>Solanoideae</taxon>
        <taxon>Datureae</taxon>
        <taxon>Datura</taxon>
    </lineage>
</organism>
<evidence type="ECO:0008006" key="3">
    <source>
        <dbReference type="Google" id="ProtNLM"/>
    </source>
</evidence>
<feature type="non-terminal residue" evidence="1">
    <location>
        <position position="186"/>
    </location>
</feature>
<feature type="non-terminal residue" evidence="1">
    <location>
        <position position="1"/>
    </location>
</feature>
<evidence type="ECO:0000313" key="2">
    <source>
        <dbReference type="Proteomes" id="UP000823775"/>
    </source>
</evidence>
<reference evidence="1 2" key="1">
    <citation type="journal article" date="2021" name="BMC Genomics">
        <title>Datura genome reveals duplications of psychoactive alkaloid biosynthetic genes and high mutation rate following tissue culture.</title>
        <authorList>
            <person name="Rajewski A."/>
            <person name="Carter-House D."/>
            <person name="Stajich J."/>
            <person name="Litt A."/>
        </authorList>
    </citation>
    <scope>NUCLEOTIDE SEQUENCE [LARGE SCALE GENOMIC DNA]</scope>
    <source>
        <strain evidence="1">AR-01</strain>
    </source>
</reference>
<keyword evidence="2" id="KW-1185">Reference proteome</keyword>
<comment type="caution">
    <text evidence="1">The sequence shown here is derived from an EMBL/GenBank/DDBJ whole genome shotgun (WGS) entry which is preliminary data.</text>
</comment>
<proteinExistence type="predicted"/>
<dbReference type="EMBL" id="JACEIK010000258">
    <property type="protein sequence ID" value="MCD7453578.1"/>
    <property type="molecule type" value="Genomic_DNA"/>
</dbReference>
<gene>
    <name evidence="1" type="ORF">HAX54_021448</name>
</gene>
<name>A0ABS8S3H6_DATST</name>
<dbReference type="Proteomes" id="UP000823775">
    <property type="component" value="Unassembled WGS sequence"/>
</dbReference>
<accession>A0ABS8S3H6</accession>
<evidence type="ECO:0000313" key="1">
    <source>
        <dbReference type="EMBL" id="MCD7453578.1"/>
    </source>
</evidence>
<protein>
    <recommendedName>
        <fullName evidence="3">Reverse transcriptase</fullName>
    </recommendedName>
</protein>